<accession>A0A6J7XH56</accession>
<name>A0A6J7XH56_9CAUD</name>
<dbReference type="Gene3D" id="3.90.550.40">
    <property type="match status" value="1"/>
</dbReference>
<organism evidence="1">
    <name type="scientific">uncultured Caudovirales phage</name>
    <dbReference type="NCBI Taxonomy" id="2100421"/>
    <lineage>
        <taxon>Viruses</taxon>
        <taxon>Duplodnaviria</taxon>
        <taxon>Heunggongvirae</taxon>
        <taxon>Uroviricota</taxon>
        <taxon>Caudoviricetes</taxon>
        <taxon>Peduoviridae</taxon>
        <taxon>Maltschvirus</taxon>
        <taxon>Maltschvirus maltsch</taxon>
    </lineage>
</organism>
<evidence type="ECO:0000313" key="1">
    <source>
        <dbReference type="EMBL" id="CAB5229639.1"/>
    </source>
</evidence>
<dbReference type="SUPFAM" id="SSF53448">
    <property type="entry name" value="Nucleotide-diphospho-sugar transferases"/>
    <property type="match status" value="1"/>
</dbReference>
<gene>
    <name evidence="1" type="ORF">UFOVP1562_4</name>
</gene>
<protein>
    <submittedName>
        <fullName evidence="1">Uncharacterized protein</fullName>
    </submittedName>
</protein>
<dbReference type="EMBL" id="LR798411">
    <property type="protein sequence ID" value="CAB5229639.1"/>
    <property type="molecule type" value="Genomic_DNA"/>
</dbReference>
<sequence>MSKAHIFIATPMYGGMCTGYFTQSLLTAAGVLRQHDYDMSFSCMFNESLIQRGRNALAHGFMQKPEATHLMFIDADIRFNPADIVKMVEADVDVICGMYPKKEINWGGVEQAVKDGVPTDQLKTRTGSLVVNLVDYKGAVTVPADKPVEIWNGGTGFMLIKREVLEKLSTLMPSYVNDVTFLDGTIKQDRIVEYFACGIEPGTERLLSEDYYFCIKCREHGIKVHAAPWAVLGHFGTYLFEGGLLPAP</sequence>
<proteinExistence type="predicted"/>
<dbReference type="InterPro" id="IPR029044">
    <property type="entry name" value="Nucleotide-diphossugar_trans"/>
</dbReference>
<reference evidence="1" key="1">
    <citation type="submission" date="2020-05" db="EMBL/GenBank/DDBJ databases">
        <authorList>
            <person name="Chiriac C."/>
            <person name="Salcher M."/>
            <person name="Ghai R."/>
            <person name="Kavagutti S V."/>
        </authorList>
    </citation>
    <scope>NUCLEOTIDE SEQUENCE</scope>
</reference>